<organism evidence="1 2">
    <name type="scientific">Thiocapsa roseopersicina</name>
    <dbReference type="NCBI Taxonomy" id="1058"/>
    <lineage>
        <taxon>Bacteria</taxon>
        <taxon>Pseudomonadati</taxon>
        <taxon>Pseudomonadota</taxon>
        <taxon>Gammaproteobacteria</taxon>
        <taxon>Chromatiales</taxon>
        <taxon>Chromatiaceae</taxon>
        <taxon>Thiocapsa</taxon>
    </lineage>
</organism>
<keyword evidence="2" id="KW-1185">Reference proteome</keyword>
<reference evidence="2" key="1">
    <citation type="submission" date="2016-10" db="EMBL/GenBank/DDBJ databases">
        <authorList>
            <person name="Varghese N."/>
            <person name="Submissions S."/>
        </authorList>
    </citation>
    <scope>NUCLEOTIDE SEQUENCE [LARGE SCALE GENOMIC DNA]</scope>
    <source>
        <strain evidence="2">DSM 217</strain>
    </source>
</reference>
<accession>A0A1H3BQB3</accession>
<evidence type="ECO:0000313" key="1">
    <source>
        <dbReference type="EMBL" id="SDX44113.1"/>
    </source>
</evidence>
<dbReference type="RefSeq" id="WP_007192175.1">
    <property type="nucleotide sequence ID" value="NZ_FNNZ01000026.1"/>
</dbReference>
<sequence length="65" mass="6896">MTKIVKLASLSAVAVLGVSLLGGCTTDQTARDMAQQAMDTANSAQACCNANTERLDRMYQKIMGK</sequence>
<gene>
    <name evidence="1" type="ORF">SAMN05421783_12629</name>
</gene>
<dbReference type="InterPro" id="IPR021793">
    <property type="entry name" value="Oprl"/>
</dbReference>
<dbReference type="Pfam" id="PF11839">
    <property type="entry name" value="Alanine_zipper"/>
    <property type="match status" value="1"/>
</dbReference>
<dbReference type="AlphaFoldDB" id="A0A1H3BQB3"/>
<evidence type="ECO:0000313" key="2">
    <source>
        <dbReference type="Proteomes" id="UP000198816"/>
    </source>
</evidence>
<dbReference type="OrthoDB" id="5772588at2"/>
<protein>
    <submittedName>
        <fullName evidence="1">Uncharacterized protein</fullName>
    </submittedName>
</protein>
<dbReference type="EMBL" id="FNNZ01000026">
    <property type="protein sequence ID" value="SDX44113.1"/>
    <property type="molecule type" value="Genomic_DNA"/>
</dbReference>
<name>A0A1H3BQB3_THIRO</name>
<proteinExistence type="predicted"/>
<dbReference type="PROSITE" id="PS51257">
    <property type="entry name" value="PROKAR_LIPOPROTEIN"/>
    <property type="match status" value="1"/>
</dbReference>
<dbReference type="Proteomes" id="UP000198816">
    <property type="component" value="Unassembled WGS sequence"/>
</dbReference>